<evidence type="ECO:0000256" key="2">
    <source>
        <dbReference type="SAM" id="Phobius"/>
    </source>
</evidence>
<dbReference type="PANTHER" id="PTHR43736">
    <property type="entry name" value="ADP-RIBOSE PYROPHOSPHATASE"/>
    <property type="match status" value="1"/>
</dbReference>
<feature type="transmembrane region" description="Helical" evidence="2">
    <location>
        <begin position="20"/>
        <end position="41"/>
    </location>
</feature>
<keyword evidence="1" id="KW-0378">Hydrolase</keyword>
<dbReference type="EMBL" id="BART01025347">
    <property type="protein sequence ID" value="GAG99786.1"/>
    <property type="molecule type" value="Genomic_DNA"/>
</dbReference>
<feature type="domain" description="Nudix hydrolase" evidence="3">
    <location>
        <begin position="83"/>
        <end position="215"/>
    </location>
</feature>
<dbReference type="InterPro" id="IPR015797">
    <property type="entry name" value="NUDIX_hydrolase-like_dom_sf"/>
</dbReference>
<accession>X1DTN9</accession>
<sequence>ELYTKKSEENQRNTKKAVNFLGILFGAGFILEFVNALRITFGLGEEDQPTPLIHAILTSVLGIGFVVLLGYFIYGKIKTKRLDYGHTVDAVIQDGDRNVILVKRRYAPYKDKYALPGGFIKYNENPEQAIIREVREETNLVVKIISKIGTYDQKGRDPRGKIVSTAFKCRLVKDLSMLREGDDAAKVKIVPIDQLKNLELAFDHSQILRDAGVFK</sequence>
<dbReference type="GO" id="GO:0016787">
    <property type="term" value="F:hydrolase activity"/>
    <property type="evidence" value="ECO:0007669"/>
    <property type="project" value="UniProtKB-KW"/>
</dbReference>
<evidence type="ECO:0000259" key="3">
    <source>
        <dbReference type="PROSITE" id="PS51462"/>
    </source>
</evidence>
<dbReference type="SUPFAM" id="SSF55811">
    <property type="entry name" value="Nudix"/>
    <property type="match status" value="1"/>
</dbReference>
<keyword evidence="2" id="KW-0472">Membrane</keyword>
<keyword evidence="2" id="KW-0812">Transmembrane</keyword>
<dbReference type="PROSITE" id="PS51462">
    <property type="entry name" value="NUDIX"/>
    <property type="match status" value="1"/>
</dbReference>
<dbReference type="Gene3D" id="3.90.79.10">
    <property type="entry name" value="Nucleoside Triphosphate Pyrophosphohydrolase"/>
    <property type="match status" value="1"/>
</dbReference>
<proteinExistence type="predicted"/>
<dbReference type="CDD" id="cd18873">
    <property type="entry name" value="NUDIX_NadM_like"/>
    <property type="match status" value="1"/>
</dbReference>
<dbReference type="PROSITE" id="PS00893">
    <property type="entry name" value="NUDIX_BOX"/>
    <property type="match status" value="1"/>
</dbReference>
<protein>
    <recommendedName>
        <fullName evidence="3">Nudix hydrolase domain-containing protein</fullName>
    </recommendedName>
</protein>
<dbReference type="InterPro" id="IPR000086">
    <property type="entry name" value="NUDIX_hydrolase_dom"/>
</dbReference>
<evidence type="ECO:0000256" key="1">
    <source>
        <dbReference type="ARBA" id="ARBA00022801"/>
    </source>
</evidence>
<comment type="caution">
    <text evidence="4">The sequence shown here is derived from an EMBL/GenBank/DDBJ whole genome shotgun (WGS) entry which is preliminary data.</text>
</comment>
<feature type="non-terminal residue" evidence="4">
    <location>
        <position position="1"/>
    </location>
</feature>
<reference evidence="4" key="1">
    <citation type="journal article" date="2014" name="Front. Microbiol.">
        <title>High frequency of phylogenetically diverse reductive dehalogenase-homologous genes in deep subseafloor sedimentary metagenomes.</title>
        <authorList>
            <person name="Kawai M."/>
            <person name="Futagami T."/>
            <person name="Toyoda A."/>
            <person name="Takaki Y."/>
            <person name="Nishi S."/>
            <person name="Hori S."/>
            <person name="Arai W."/>
            <person name="Tsubouchi T."/>
            <person name="Morono Y."/>
            <person name="Uchiyama I."/>
            <person name="Ito T."/>
            <person name="Fujiyama A."/>
            <person name="Inagaki F."/>
            <person name="Takami H."/>
        </authorList>
    </citation>
    <scope>NUCLEOTIDE SEQUENCE</scope>
    <source>
        <strain evidence="4">Expedition CK06-06</strain>
    </source>
</reference>
<dbReference type="PANTHER" id="PTHR43736:SF1">
    <property type="entry name" value="DIHYDRONEOPTERIN TRIPHOSPHATE DIPHOSPHATASE"/>
    <property type="match status" value="1"/>
</dbReference>
<gene>
    <name evidence="4" type="ORF">S01H4_45518</name>
</gene>
<name>X1DTN9_9ZZZZ</name>
<keyword evidence="2" id="KW-1133">Transmembrane helix</keyword>
<evidence type="ECO:0000313" key="4">
    <source>
        <dbReference type="EMBL" id="GAG99786.1"/>
    </source>
</evidence>
<dbReference type="Pfam" id="PF00293">
    <property type="entry name" value="NUDIX"/>
    <property type="match status" value="1"/>
</dbReference>
<dbReference type="InterPro" id="IPR020084">
    <property type="entry name" value="NUDIX_hydrolase_CS"/>
</dbReference>
<organism evidence="4">
    <name type="scientific">marine sediment metagenome</name>
    <dbReference type="NCBI Taxonomy" id="412755"/>
    <lineage>
        <taxon>unclassified sequences</taxon>
        <taxon>metagenomes</taxon>
        <taxon>ecological metagenomes</taxon>
    </lineage>
</organism>
<dbReference type="AlphaFoldDB" id="X1DTN9"/>
<feature type="transmembrane region" description="Helical" evidence="2">
    <location>
        <begin position="53"/>
        <end position="74"/>
    </location>
</feature>